<dbReference type="Pfam" id="PF02627">
    <property type="entry name" value="CMD"/>
    <property type="match status" value="1"/>
</dbReference>
<sequence length="134" mass="14698">MTRPFAPSNPEMFERGLATRREVLGDAYVDAALSNVTDFTVDLQEWVTQCAWGEVWTRPGLDRKTRSMLNLAMLTALNRPHELKTHVQGALNNGVTVDEIKEVLLQTAVYCGAPAAIDAFRVAAQVVAEQPAAT</sequence>
<dbReference type="OrthoDB" id="9793083at2"/>
<dbReference type="InterPro" id="IPR052512">
    <property type="entry name" value="4CMD/NDH-1_regulator"/>
</dbReference>
<dbReference type="Proteomes" id="UP000196138">
    <property type="component" value="Chromosome"/>
</dbReference>
<evidence type="ECO:0000313" key="3">
    <source>
        <dbReference type="Proteomes" id="UP000196138"/>
    </source>
</evidence>
<name>A0A1Y0EJL7_9BURK</name>
<evidence type="ECO:0000313" key="2">
    <source>
        <dbReference type="EMBL" id="ARU03776.1"/>
    </source>
</evidence>
<dbReference type="InterPro" id="IPR003779">
    <property type="entry name" value="CMD-like"/>
</dbReference>
<dbReference type="Gene3D" id="1.20.1290.10">
    <property type="entry name" value="AhpD-like"/>
    <property type="match status" value="1"/>
</dbReference>
<dbReference type="AlphaFoldDB" id="A0A1Y0EJL7"/>
<dbReference type="RefSeq" id="WP_087277037.1">
    <property type="nucleotide sequence ID" value="NZ_CP021455.1"/>
</dbReference>
<dbReference type="InterPro" id="IPR029032">
    <property type="entry name" value="AhpD-like"/>
</dbReference>
<reference evidence="2 3" key="1">
    <citation type="submission" date="2017-05" db="EMBL/GenBank/DDBJ databases">
        <authorList>
            <person name="Song R."/>
            <person name="Chenine A.L."/>
            <person name="Ruprecht R.M."/>
        </authorList>
    </citation>
    <scope>NUCLEOTIDE SEQUENCE [LARGE SCALE GENOMIC DNA]</scope>
    <source>
        <strain evidence="2 3">DSM 26136</strain>
    </source>
</reference>
<evidence type="ECO:0000259" key="1">
    <source>
        <dbReference type="Pfam" id="PF02627"/>
    </source>
</evidence>
<proteinExistence type="predicted"/>
<keyword evidence="3" id="KW-1185">Reference proteome</keyword>
<dbReference type="PANTHER" id="PTHR33570:SF2">
    <property type="entry name" value="CARBOXYMUCONOLACTONE DECARBOXYLASE-LIKE DOMAIN-CONTAINING PROTEIN"/>
    <property type="match status" value="1"/>
</dbReference>
<gene>
    <name evidence="2" type="ORF">CCO03_02930</name>
</gene>
<dbReference type="GO" id="GO:0051920">
    <property type="term" value="F:peroxiredoxin activity"/>
    <property type="evidence" value="ECO:0007669"/>
    <property type="project" value="InterPro"/>
</dbReference>
<dbReference type="KEGG" id="cser:CCO03_02930"/>
<dbReference type="SUPFAM" id="SSF69118">
    <property type="entry name" value="AhpD-like"/>
    <property type="match status" value="1"/>
</dbReference>
<protein>
    <submittedName>
        <fullName evidence="2">4-carboxymuconolactone decarboxylase</fullName>
    </submittedName>
</protein>
<dbReference type="PANTHER" id="PTHR33570">
    <property type="entry name" value="4-CARBOXYMUCONOLACTONE DECARBOXYLASE FAMILY PROTEIN"/>
    <property type="match status" value="1"/>
</dbReference>
<dbReference type="EMBL" id="CP021455">
    <property type="protein sequence ID" value="ARU03776.1"/>
    <property type="molecule type" value="Genomic_DNA"/>
</dbReference>
<organism evidence="2 3">
    <name type="scientific">Comamonas serinivorans</name>
    <dbReference type="NCBI Taxonomy" id="1082851"/>
    <lineage>
        <taxon>Bacteria</taxon>
        <taxon>Pseudomonadati</taxon>
        <taxon>Pseudomonadota</taxon>
        <taxon>Betaproteobacteria</taxon>
        <taxon>Burkholderiales</taxon>
        <taxon>Comamonadaceae</taxon>
        <taxon>Comamonas</taxon>
    </lineage>
</organism>
<accession>A0A1Y0EJL7</accession>
<feature type="domain" description="Carboxymuconolactone decarboxylase-like" evidence="1">
    <location>
        <begin position="42"/>
        <end position="124"/>
    </location>
</feature>